<evidence type="ECO:0000313" key="2">
    <source>
        <dbReference type="Proteomes" id="UP000324091"/>
    </source>
</evidence>
<name>A0A5C6NMT5_9TELE</name>
<feature type="non-terminal residue" evidence="1">
    <location>
        <position position="68"/>
    </location>
</feature>
<proteinExistence type="predicted"/>
<protein>
    <submittedName>
        <fullName evidence="1">Uncharacterized protein</fullName>
    </submittedName>
</protein>
<keyword evidence="2" id="KW-1185">Reference proteome</keyword>
<reference evidence="1 2" key="1">
    <citation type="submission" date="2019-04" db="EMBL/GenBank/DDBJ databases">
        <title>Chromosome genome assembly for Takifugu flavidus.</title>
        <authorList>
            <person name="Xiao S."/>
        </authorList>
    </citation>
    <scope>NUCLEOTIDE SEQUENCE [LARGE SCALE GENOMIC DNA]</scope>
    <source>
        <strain evidence="1">HTHZ2018</strain>
        <tissue evidence="1">Muscle</tissue>
    </source>
</reference>
<organism evidence="1 2">
    <name type="scientific">Takifugu flavidus</name>
    <name type="common">sansaifugu</name>
    <dbReference type="NCBI Taxonomy" id="433684"/>
    <lineage>
        <taxon>Eukaryota</taxon>
        <taxon>Metazoa</taxon>
        <taxon>Chordata</taxon>
        <taxon>Craniata</taxon>
        <taxon>Vertebrata</taxon>
        <taxon>Euteleostomi</taxon>
        <taxon>Actinopterygii</taxon>
        <taxon>Neopterygii</taxon>
        <taxon>Teleostei</taxon>
        <taxon>Neoteleostei</taxon>
        <taxon>Acanthomorphata</taxon>
        <taxon>Eupercaria</taxon>
        <taxon>Tetraodontiformes</taxon>
        <taxon>Tetradontoidea</taxon>
        <taxon>Tetraodontidae</taxon>
        <taxon>Takifugu</taxon>
    </lineage>
</organism>
<dbReference type="Proteomes" id="UP000324091">
    <property type="component" value="Chromosome 2"/>
</dbReference>
<gene>
    <name evidence="1" type="ORF">D4764_02G0005410</name>
</gene>
<dbReference type="EMBL" id="RHFK02000012">
    <property type="protein sequence ID" value="TWW67500.1"/>
    <property type="molecule type" value="Genomic_DNA"/>
</dbReference>
<accession>A0A5C6NMT5</accession>
<evidence type="ECO:0000313" key="1">
    <source>
        <dbReference type="EMBL" id="TWW67500.1"/>
    </source>
</evidence>
<sequence length="68" mass="7723">MLRVLREAESFVCWRKAGLQLAPATARVTAWIDADRYPAGGNQRLYMALESPIRLFCLLWLLCGPSKQ</sequence>
<comment type="caution">
    <text evidence="1">The sequence shown here is derived from an EMBL/GenBank/DDBJ whole genome shotgun (WGS) entry which is preliminary data.</text>
</comment>
<dbReference type="AlphaFoldDB" id="A0A5C6NMT5"/>